<dbReference type="InterPro" id="IPR001959">
    <property type="entry name" value="Transposase"/>
</dbReference>
<dbReference type="Pfam" id="PF01385">
    <property type="entry name" value="OrfB_IS605"/>
    <property type="match status" value="1"/>
</dbReference>
<gene>
    <name evidence="2" type="ORF">MSBRM_1658</name>
</gene>
<accession>A0A0E3LNF0</accession>
<proteinExistence type="predicted"/>
<name>A0A0E3LNF0_METBA</name>
<reference evidence="2 3" key="1">
    <citation type="submission" date="2014-07" db="EMBL/GenBank/DDBJ databases">
        <title>Methanogenic archaea and the global carbon cycle.</title>
        <authorList>
            <person name="Henriksen J.R."/>
            <person name="Luke J."/>
            <person name="Reinhart S."/>
            <person name="Benedict M.N."/>
            <person name="Youngblut N.D."/>
            <person name="Metcalf M.E."/>
            <person name="Whitaker R.J."/>
            <person name="Metcalf W.W."/>
        </authorList>
    </citation>
    <scope>NUCLEOTIDE SEQUENCE [LARGE SCALE GENOMIC DNA]</scope>
    <source>
        <strain evidence="2 3">MS</strain>
    </source>
</reference>
<dbReference type="PATRIC" id="fig|1434108.4.peg.2094"/>
<dbReference type="STRING" id="1434108.MSBRM_1658"/>
<protein>
    <submittedName>
        <fullName evidence="2">Mobile element protein</fullName>
    </submittedName>
</protein>
<evidence type="ECO:0000313" key="2">
    <source>
        <dbReference type="EMBL" id="AKB54656.1"/>
    </source>
</evidence>
<evidence type="ECO:0000313" key="3">
    <source>
        <dbReference type="Proteomes" id="UP000033033"/>
    </source>
</evidence>
<dbReference type="Proteomes" id="UP000033033">
    <property type="component" value="Chromosome"/>
</dbReference>
<keyword evidence="3" id="KW-1185">Reference proteome</keyword>
<feature type="domain" description="Probable transposase IS891/IS1136/IS1341" evidence="1">
    <location>
        <begin position="16"/>
        <end position="67"/>
    </location>
</feature>
<dbReference type="EMBL" id="CP009528">
    <property type="protein sequence ID" value="AKB54656.1"/>
    <property type="molecule type" value="Genomic_DNA"/>
</dbReference>
<dbReference type="HOGENOM" id="CLU_2784027_0_0_2"/>
<sequence length="68" mass="7905">MDKNSLQNRNFQNLPQVGIDVGIKDFSVLSTGEKMENPKYLKNSLNRLKVPQKRVSRKVKGSKNRERF</sequence>
<evidence type="ECO:0000259" key="1">
    <source>
        <dbReference type="Pfam" id="PF01385"/>
    </source>
</evidence>
<dbReference type="KEGG" id="mby:MSBRM_1658"/>
<organism evidence="2 3">
    <name type="scientific">Methanosarcina barkeri MS</name>
    <dbReference type="NCBI Taxonomy" id="1434108"/>
    <lineage>
        <taxon>Archaea</taxon>
        <taxon>Methanobacteriati</taxon>
        <taxon>Methanobacteriota</taxon>
        <taxon>Stenosarchaea group</taxon>
        <taxon>Methanomicrobia</taxon>
        <taxon>Methanosarcinales</taxon>
        <taxon>Methanosarcinaceae</taxon>
        <taxon>Methanosarcina</taxon>
    </lineage>
</organism>
<dbReference type="AlphaFoldDB" id="A0A0E3LNF0"/>